<dbReference type="EMBL" id="CADEPM010000002">
    <property type="protein sequence ID" value="CAB3400562.1"/>
    <property type="molecule type" value="Genomic_DNA"/>
</dbReference>
<evidence type="ECO:0000256" key="4">
    <source>
        <dbReference type="SAM" id="Coils"/>
    </source>
</evidence>
<evidence type="ECO:0000259" key="6">
    <source>
        <dbReference type="PROSITE" id="PS50102"/>
    </source>
</evidence>
<dbReference type="InterPro" id="IPR052462">
    <property type="entry name" value="SLIRP/GR-RBP-like"/>
</dbReference>
<feature type="region of interest" description="Disordered" evidence="5">
    <location>
        <begin position="749"/>
        <end position="811"/>
    </location>
</feature>
<keyword evidence="8" id="KW-1185">Reference proteome</keyword>
<dbReference type="GO" id="GO:0098687">
    <property type="term" value="C:chromosomal region"/>
    <property type="evidence" value="ECO:0007669"/>
    <property type="project" value="UniProtKB-ARBA"/>
</dbReference>
<dbReference type="PROSITE" id="PS50102">
    <property type="entry name" value="RRM"/>
    <property type="match status" value="2"/>
</dbReference>
<name>A0A8S1EEJ6_9PELO</name>
<feature type="compositionally biased region" description="Basic residues" evidence="5">
    <location>
        <begin position="110"/>
        <end position="135"/>
    </location>
</feature>
<feature type="compositionally biased region" description="Basic and acidic residues" evidence="5">
    <location>
        <begin position="146"/>
        <end position="168"/>
    </location>
</feature>
<comment type="caution">
    <text evidence="7">The sequence shown here is derived from an EMBL/GenBank/DDBJ whole genome shotgun (WGS) entry which is preliminary data.</text>
</comment>
<feature type="domain" description="RRM" evidence="6">
    <location>
        <begin position="545"/>
        <end position="622"/>
    </location>
</feature>
<dbReference type="InterPro" id="IPR012677">
    <property type="entry name" value="Nucleotide-bd_a/b_plait_sf"/>
</dbReference>
<evidence type="ECO:0000256" key="1">
    <source>
        <dbReference type="ARBA" id="ARBA00022737"/>
    </source>
</evidence>
<feature type="compositionally biased region" description="Polar residues" evidence="5">
    <location>
        <begin position="76"/>
        <end position="87"/>
    </location>
</feature>
<evidence type="ECO:0000313" key="8">
    <source>
        <dbReference type="Proteomes" id="UP000494206"/>
    </source>
</evidence>
<feature type="region of interest" description="Disordered" evidence="5">
    <location>
        <begin position="353"/>
        <end position="402"/>
    </location>
</feature>
<feature type="domain" description="RRM" evidence="6">
    <location>
        <begin position="643"/>
        <end position="718"/>
    </location>
</feature>
<proteinExistence type="predicted"/>
<keyword evidence="2 3" id="KW-0694">RNA-binding</keyword>
<dbReference type="AlphaFoldDB" id="A0A8S1EEJ6"/>
<dbReference type="Gene3D" id="3.30.70.330">
    <property type="match status" value="2"/>
</dbReference>
<dbReference type="InterPro" id="IPR035979">
    <property type="entry name" value="RBD_domain_sf"/>
</dbReference>
<keyword evidence="4" id="KW-0175">Coiled coil</keyword>
<feature type="compositionally biased region" description="Basic and acidic residues" evidence="5">
    <location>
        <begin position="88"/>
        <end position="109"/>
    </location>
</feature>
<dbReference type="SMART" id="SM00360">
    <property type="entry name" value="RRM"/>
    <property type="match status" value="2"/>
</dbReference>
<dbReference type="PANTHER" id="PTHR48027">
    <property type="entry name" value="HETEROGENEOUS NUCLEAR RIBONUCLEOPROTEIN 87F-RELATED"/>
    <property type="match status" value="1"/>
</dbReference>
<sequence length="811" mass="89920">MDRPNQDEEASTANVCDQIQSEEPEENGEIVSEDTSLVKQETIDSEGEIADVSFTNLSDTIKSEAPASPDPIPSESYGSQNFLTESNIEVKEEPKQEKSKREYKREKEKKEKKHKSHKHKKRSRSRSPSAKHNKRTPSTSPIRHSSSRDVQDTPRRYQNGDKKRESKKNLSNNPPALLNRCRQLIQIGENQGALINDEDLRICIKEINELSQCVENIQSKREILHEELKEMIKEEIEHIKKIHGDLPKHMQNVLVFERNSVFIATENASNNGIPALPPPPFGFGFIPPPMLGKFPPPPPGLPGQPGMPFPPPSGLATLMQQPPPNFQLAPPPFLPTMNVPPPPIKSAVTVTITNPSTSEEPRRSPKPVPLMSLAPPAVPDFSKPPPVATETPKPKPKSEPVPLMSKTFLPPPDFVSNSEISKNLSSILTNALKAQVSQKTTSPFTTATSTPTKNVPSLMSIRFLIRKPSRTIIGDNKMYGPIYPPELAEMIQAGVMPYGMMNRTVPAPWAVNGYPPMIHPLELHQMLRQVGMSPMPYHDSPPQLRKLFIGGLSHDTTDEQLGNYFAQWGPVIDAIVIRDPNTKHSRGFGFVTFASIFSADAAMNDRPHVIGGKTVDSKRAIPREQMLSMIPPPFFDNDPAPGCKLLLSGIVAGVHSVDALRIYFETFGTLDQVEILGHPRGLGFVIYEEKESADKCLAHNNGRHVVNERKIDVRVFVKTPTGSTYWKRPQTRADNRSSLYSQLADLNIKDSDSKSGTDTTGNSSRAGETPQHFDEESNYGGTTTEDDCNLFEHDDNDECTSQAESSASQTK</sequence>
<dbReference type="InterPro" id="IPR000504">
    <property type="entry name" value="RRM_dom"/>
</dbReference>
<feature type="compositionally biased region" description="Acidic residues" evidence="5">
    <location>
        <begin position="784"/>
        <end position="798"/>
    </location>
</feature>
<feature type="compositionally biased region" description="Pro residues" evidence="5">
    <location>
        <begin position="376"/>
        <end position="387"/>
    </location>
</feature>
<reference evidence="7 8" key="1">
    <citation type="submission" date="2020-04" db="EMBL/GenBank/DDBJ databases">
        <authorList>
            <person name="Laetsch R D."/>
            <person name="Stevens L."/>
            <person name="Kumar S."/>
            <person name="Blaxter L. M."/>
        </authorList>
    </citation>
    <scope>NUCLEOTIDE SEQUENCE [LARGE SCALE GENOMIC DNA]</scope>
</reference>
<protein>
    <recommendedName>
        <fullName evidence="6">RRM domain-containing protein</fullName>
    </recommendedName>
</protein>
<feature type="coiled-coil region" evidence="4">
    <location>
        <begin position="207"/>
        <end position="234"/>
    </location>
</feature>
<dbReference type="Pfam" id="PF00076">
    <property type="entry name" value="RRM_1"/>
    <property type="match status" value="2"/>
</dbReference>
<feature type="region of interest" description="Disordered" evidence="5">
    <location>
        <begin position="1"/>
        <end position="175"/>
    </location>
</feature>
<dbReference type="Proteomes" id="UP000494206">
    <property type="component" value="Unassembled WGS sequence"/>
</dbReference>
<dbReference type="FunFam" id="3.30.70.330:FF:000040">
    <property type="entry name" value="Heterogeneous nuclear ribonucleoprotein A2/B1"/>
    <property type="match status" value="1"/>
</dbReference>
<gene>
    <name evidence="7" type="ORF">CBOVIS_LOCUS3473</name>
</gene>
<dbReference type="OrthoDB" id="6019873at2759"/>
<evidence type="ECO:0000256" key="2">
    <source>
        <dbReference type="ARBA" id="ARBA00022884"/>
    </source>
</evidence>
<feature type="compositionally biased region" description="Acidic residues" evidence="5">
    <location>
        <begin position="20"/>
        <end position="32"/>
    </location>
</feature>
<evidence type="ECO:0000313" key="7">
    <source>
        <dbReference type="EMBL" id="CAB3400562.1"/>
    </source>
</evidence>
<evidence type="ECO:0000256" key="3">
    <source>
        <dbReference type="PROSITE-ProRule" id="PRU00176"/>
    </source>
</evidence>
<dbReference type="SUPFAM" id="SSF54928">
    <property type="entry name" value="RNA-binding domain, RBD"/>
    <property type="match status" value="1"/>
</dbReference>
<organism evidence="7 8">
    <name type="scientific">Caenorhabditis bovis</name>
    <dbReference type="NCBI Taxonomy" id="2654633"/>
    <lineage>
        <taxon>Eukaryota</taxon>
        <taxon>Metazoa</taxon>
        <taxon>Ecdysozoa</taxon>
        <taxon>Nematoda</taxon>
        <taxon>Chromadorea</taxon>
        <taxon>Rhabditida</taxon>
        <taxon>Rhabditina</taxon>
        <taxon>Rhabditomorpha</taxon>
        <taxon>Rhabditoidea</taxon>
        <taxon>Rhabditidae</taxon>
        <taxon>Peloderinae</taxon>
        <taxon>Caenorhabditis</taxon>
    </lineage>
</organism>
<feature type="compositionally biased region" description="Polar residues" evidence="5">
    <location>
        <begin position="799"/>
        <end position="811"/>
    </location>
</feature>
<accession>A0A8S1EEJ6</accession>
<evidence type="ECO:0000256" key="5">
    <source>
        <dbReference type="SAM" id="MobiDB-lite"/>
    </source>
</evidence>
<dbReference type="GO" id="GO:0003723">
    <property type="term" value="F:RNA binding"/>
    <property type="evidence" value="ECO:0007669"/>
    <property type="project" value="UniProtKB-UniRule"/>
</dbReference>
<feature type="compositionally biased region" description="Polar residues" evidence="5">
    <location>
        <begin position="756"/>
        <end position="766"/>
    </location>
</feature>
<keyword evidence="1" id="KW-0677">Repeat</keyword>